<proteinExistence type="predicted"/>
<keyword evidence="1" id="KW-1133">Transmembrane helix</keyword>
<keyword evidence="1" id="KW-0472">Membrane</keyword>
<evidence type="ECO:0000313" key="4">
    <source>
        <dbReference type="Proteomes" id="UP000270678"/>
    </source>
</evidence>
<dbReference type="Proteomes" id="UP000270678">
    <property type="component" value="Chromosome"/>
</dbReference>
<evidence type="ECO:0000256" key="1">
    <source>
        <dbReference type="SAM" id="Phobius"/>
    </source>
</evidence>
<dbReference type="RefSeq" id="WP_127002562.1">
    <property type="nucleotide sequence ID" value="NZ_CP034346.1"/>
</dbReference>
<dbReference type="NCBIfam" id="NF040535">
    <property type="entry name" value="LiaF_C_term"/>
    <property type="match status" value="1"/>
</dbReference>
<keyword evidence="1" id="KW-0812">Transmembrane</keyword>
<dbReference type="AlphaFoldDB" id="A0A3S9V3U5"/>
<evidence type="ECO:0000313" key="3">
    <source>
        <dbReference type="EMBL" id="AZS17212.1"/>
    </source>
</evidence>
<dbReference type="KEGG" id="plut:EI981_24060"/>
<keyword evidence="4" id="KW-1185">Reference proteome</keyword>
<dbReference type="EMBL" id="CP034346">
    <property type="protein sequence ID" value="AZS17212.1"/>
    <property type="molecule type" value="Genomic_DNA"/>
</dbReference>
<dbReference type="OrthoDB" id="2660937at2"/>
<protein>
    <recommendedName>
        <fullName evidence="2">Cell wall-active antibiotics response LiaF-like C-terminal domain-containing protein</fullName>
    </recommendedName>
</protein>
<organism evidence="3 4">
    <name type="scientific">Paenibacillus lutimineralis</name>
    <dbReference type="NCBI Taxonomy" id="2707005"/>
    <lineage>
        <taxon>Bacteria</taxon>
        <taxon>Bacillati</taxon>
        <taxon>Bacillota</taxon>
        <taxon>Bacilli</taxon>
        <taxon>Bacillales</taxon>
        <taxon>Paenibacillaceae</taxon>
        <taxon>Paenibacillus</taxon>
    </lineage>
</organism>
<dbReference type="InterPro" id="IPR047793">
    <property type="entry name" value="LiaF_C"/>
</dbReference>
<accession>A0A3S9V3U5</accession>
<feature type="transmembrane region" description="Helical" evidence="1">
    <location>
        <begin position="12"/>
        <end position="41"/>
    </location>
</feature>
<dbReference type="Pfam" id="PF09922">
    <property type="entry name" value="LiaF-like_C"/>
    <property type="match status" value="1"/>
</dbReference>
<dbReference type="InterPro" id="IPR024425">
    <property type="entry name" value="LiaF-like_C"/>
</dbReference>
<reference evidence="4" key="1">
    <citation type="submission" date="2018-12" db="EMBL/GenBank/DDBJ databases">
        <title>Complete genome sequence of Paenibacillus sp. MBLB1234.</title>
        <authorList>
            <person name="Nam Y.-D."/>
            <person name="Kang J."/>
            <person name="Chung W.-H."/>
            <person name="Park Y.S."/>
        </authorList>
    </citation>
    <scope>NUCLEOTIDE SEQUENCE [LARGE SCALE GENOMIC DNA]</scope>
    <source>
        <strain evidence="4">MBLB1234</strain>
    </source>
</reference>
<name>A0A3S9V3U5_9BACL</name>
<feature type="domain" description="Cell wall-active antibiotics response LiaF-like C-terminal" evidence="2">
    <location>
        <begin position="104"/>
        <end position="213"/>
    </location>
</feature>
<gene>
    <name evidence="3" type="ORF">EI981_24060</name>
</gene>
<evidence type="ECO:0000259" key="2">
    <source>
        <dbReference type="Pfam" id="PF09922"/>
    </source>
</evidence>
<feature type="transmembrane region" description="Helical" evidence="1">
    <location>
        <begin position="53"/>
        <end position="84"/>
    </location>
</feature>
<sequence>MDKRKRLLAAGLIVLGVMMIFGKGLSFFTIVALFLLGYGIYKVRQGEEAKTGYILLAIGVGLILLNNFMLVVAILMISLGLYYAKVRKVQPHGSYTQRQNITSSVHWDRDPWVLQNTSMWHILGELDIDMSLAIVEGSHNVLMFQGVVGDIDMSLFEGYGIEIEAFVLFGQIELGQERRTGIFNRVNWRSPNYDACEQKVKIMISYIIGDIDIRLS</sequence>